<organism evidence="11 12">
    <name type="scientific">Phyllostomus discolor</name>
    <name type="common">pale spear-nosed bat</name>
    <dbReference type="NCBI Taxonomy" id="89673"/>
    <lineage>
        <taxon>Eukaryota</taxon>
        <taxon>Metazoa</taxon>
        <taxon>Chordata</taxon>
        <taxon>Craniata</taxon>
        <taxon>Vertebrata</taxon>
        <taxon>Euteleostomi</taxon>
        <taxon>Mammalia</taxon>
        <taxon>Eutheria</taxon>
        <taxon>Laurasiatheria</taxon>
        <taxon>Chiroptera</taxon>
        <taxon>Yangochiroptera</taxon>
        <taxon>Phyllostomidae</taxon>
        <taxon>Phyllostominae</taxon>
        <taxon>Phyllostomus</taxon>
    </lineage>
</organism>
<keyword evidence="3 9" id="KW-0812">Transmembrane</keyword>
<dbReference type="GO" id="GO:0030322">
    <property type="term" value="P:stabilization of membrane potential"/>
    <property type="evidence" value="ECO:0007669"/>
    <property type="project" value="TreeGrafter"/>
</dbReference>
<name>A0A834BJI2_9CHIR</name>
<reference evidence="11 12" key="1">
    <citation type="journal article" date="2020" name="Nature">
        <title>Six reference-quality genomes reveal evolution of bat adaptations.</title>
        <authorList>
            <person name="Jebb D."/>
            <person name="Huang Z."/>
            <person name="Pippel M."/>
            <person name="Hughes G.M."/>
            <person name="Lavrichenko K."/>
            <person name="Devanna P."/>
            <person name="Winkler S."/>
            <person name="Jermiin L.S."/>
            <person name="Skirmuntt E.C."/>
            <person name="Katzourakis A."/>
            <person name="Burkitt-Gray L."/>
            <person name="Ray D.A."/>
            <person name="Sullivan K.A.M."/>
            <person name="Roscito J.G."/>
            <person name="Kirilenko B.M."/>
            <person name="Davalos L.M."/>
            <person name="Corthals A.P."/>
            <person name="Power M.L."/>
            <person name="Jones G."/>
            <person name="Ransome R.D."/>
            <person name="Dechmann D.K.N."/>
            <person name="Locatelli A.G."/>
            <person name="Puechmaille S.J."/>
            <person name="Fedrigo O."/>
            <person name="Jarvis E.D."/>
            <person name="Hiller M."/>
            <person name="Vernes S.C."/>
            <person name="Myers E.W."/>
            <person name="Teeling E.C."/>
        </authorList>
    </citation>
    <scope>NUCLEOTIDE SEQUENCE [LARGE SCALE GENOMIC DNA]</scope>
    <source>
        <strain evidence="11">Bat1K_MPI-CBG_1</strain>
    </source>
</reference>
<keyword evidence="7 9" id="KW-0472">Membrane</keyword>
<comment type="subcellular location">
    <subcellularLocation>
        <location evidence="1">Membrane</location>
        <topology evidence="1">Multi-pass membrane protein</topology>
    </subcellularLocation>
</comment>
<keyword evidence="5 9" id="KW-1133">Transmembrane helix</keyword>
<keyword evidence="8" id="KW-0407">Ion channel</keyword>
<sequence length="101" mass="11551">MYREGWSYNEGLYFTFISLSTIGFGDYVPGVNPSQDYSLTYSTFIIVWCTFGLTWVALLFTLFSKFLEIAKTRLTCDASCQANKTSPVPSILYLWPSLEEQ</sequence>
<evidence type="ECO:0000256" key="3">
    <source>
        <dbReference type="ARBA" id="ARBA00022692"/>
    </source>
</evidence>
<dbReference type="AlphaFoldDB" id="A0A834BJI2"/>
<dbReference type="PANTHER" id="PTHR11003">
    <property type="entry name" value="POTASSIUM CHANNEL, SUBFAMILY K"/>
    <property type="match status" value="1"/>
</dbReference>
<evidence type="ECO:0000313" key="12">
    <source>
        <dbReference type="Proteomes" id="UP000664940"/>
    </source>
</evidence>
<keyword evidence="6" id="KW-0406">Ion transport</keyword>
<dbReference type="Pfam" id="PF07885">
    <property type="entry name" value="Ion_trans_2"/>
    <property type="match status" value="1"/>
</dbReference>
<dbReference type="SUPFAM" id="SSF81324">
    <property type="entry name" value="Voltage-gated potassium channels"/>
    <property type="match status" value="1"/>
</dbReference>
<comment type="caution">
    <text evidence="11">The sequence shown here is derived from an EMBL/GenBank/DDBJ whole genome shotgun (WGS) entry which is preliminary data.</text>
</comment>
<gene>
    <name evidence="11" type="ORF">HJG60_007842</name>
</gene>
<proteinExistence type="predicted"/>
<evidence type="ECO:0000313" key="11">
    <source>
        <dbReference type="EMBL" id="KAF6130883.1"/>
    </source>
</evidence>
<feature type="transmembrane region" description="Helical" evidence="9">
    <location>
        <begin position="41"/>
        <end position="63"/>
    </location>
</feature>
<dbReference type="GO" id="GO:0015271">
    <property type="term" value="F:outward rectifier potassium channel activity"/>
    <property type="evidence" value="ECO:0007669"/>
    <property type="project" value="TreeGrafter"/>
</dbReference>
<dbReference type="GO" id="GO:0022841">
    <property type="term" value="F:potassium ion leak channel activity"/>
    <property type="evidence" value="ECO:0007669"/>
    <property type="project" value="TreeGrafter"/>
</dbReference>
<dbReference type="PANTHER" id="PTHR11003:SF315">
    <property type="entry name" value="POTASSIUM CHANNEL DOMAIN-CONTAINING PROTEIN"/>
    <property type="match status" value="1"/>
</dbReference>
<dbReference type="Proteomes" id="UP000664940">
    <property type="component" value="Unassembled WGS sequence"/>
</dbReference>
<evidence type="ECO:0000256" key="5">
    <source>
        <dbReference type="ARBA" id="ARBA00022989"/>
    </source>
</evidence>
<evidence type="ECO:0000256" key="7">
    <source>
        <dbReference type="ARBA" id="ARBA00023136"/>
    </source>
</evidence>
<evidence type="ECO:0000256" key="2">
    <source>
        <dbReference type="ARBA" id="ARBA00022448"/>
    </source>
</evidence>
<evidence type="ECO:0000256" key="4">
    <source>
        <dbReference type="ARBA" id="ARBA00022958"/>
    </source>
</evidence>
<evidence type="ECO:0000256" key="6">
    <source>
        <dbReference type="ARBA" id="ARBA00023065"/>
    </source>
</evidence>
<feature type="domain" description="Potassium channel" evidence="10">
    <location>
        <begin position="4"/>
        <end position="68"/>
    </location>
</feature>
<protein>
    <recommendedName>
        <fullName evidence="10">Potassium channel domain-containing protein</fullName>
    </recommendedName>
</protein>
<dbReference type="EMBL" id="JABVXQ010000001">
    <property type="protein sequence ID" value="KAF6130883.1"/>
    <property type="molecule type" value="Genomic_DNA"/>
</dbReference>
<evidence type="ECO:0000256" key="8">
    <source>
        <dbReference type="ARBA" id="ARBA00023303"/>
    </source>
</evidence>
<dbReference type="InterPro" id="IPR013099">
    <property type="entry name" value="K_chnl_dom"/>
</dbReference>
<keyword evidence="4" id="KW-0630">Potassium</keyword>
<keyword evidence="2" id="KW-0813">Transport</keyword>
<accession>A0A834BJI2</accession>
<feature type="transmembrane region" description="Helical" evidence="9">
    <location>
        <begin position="12"/>
        <end position="29"/>
    </location>
</feature>
<dbReference type="Gene3D" id="1.10.287.70">
    <property type="match status" value="1"/>
</dbReference>
<evidence type="ECO:0000259" key="10">
    <source>
        <dbReference type="Pfam" id="PF07885"/>
    </source>
</evidence>
<dbReference type="InterPro" id="IPR003280">
    <property type="entry name" value="2pore_dom_K_chnl"/>
</dbReference>
<evidence type="ECO:0000256" key="1">
    <source>
        <dbReference type="ARBA" id="ARBA00004141"/>
    </source>
</evidence>
<dbReference type="GO" id="GO:0005886">
    <property type="term" value="C:plasma membrane"/>
    <property type="evidence" value="ECO:0007669"/>
    <property type="project" value="TreeGrafter"/>
</dbReference>
<evidence type="ECO:0000256" key="9">
    <source>
        <dbReference type="SAM" id="Phobius"/>
    </source>
</evidence>